<dbReference type="EMBL" id="JAYMYS010000006">
    <property type="protein sequence ID" value="KAK7389848.1"/>
    <property type="molecule type" value="Genomic_DNA"/>
</dbReference>
<evidence type="ECO:0000313" key="2">
    <source>
        <dbReference type="Proteomes" id="UP001386955"/>
    </source>
</evidence>
<protein>
    <submittedName>
        <fullName evidence="1">Uncharacterized protein</fullName>
    </submittedName>
</protein>
<gene>
    <name evidence="1" type="ORF">VNO78_25143</name>
</gene>
<sequence length="158" mass="16940">MNGGGGSVGGGAMEKVAGRRYRLVVVGFVWQRGDLVVIRESRRCRYGTTAAQMGNGDSGCLKTRGQGSVGGGAPEKVAERRSGAGDCWVCMAERISGGCTGTSAVHVQDDDFGFYLRARVRSSSAAAQDSTYSLIRNAIVKKDSESKYRNCKKEKFKR</sequence>
<accession>A0AAN9XES7</accession>
<proteinExistence type="predicted"/>
<dbReference type="Proteomes" id="UP001386955">
    <property type="component" value="Unassembled WGS sequence"/>
</dbReference>
<dbReference type="AlphaFoldDB" id="A0AAN9XES7"/>
<organism evidence="1 2">
    <name type="scientific">Psophocarpus tetragonolobus</name>
    <name type="common">Winged bean</name>
    <name type="synonym">Dolichos tetragonolobus</name>
    <dbReference type="NCBI Taxonomy" id="3891"/>
    <lineage>
        <taxon>Eukaryota</taxon>
        <taxon>Viridiplantae</taxon>
        <taxon>Streptophyta</taxon>
        <taxon>Embryophyta</taxon>
        <taxon>Tracheophyta</taxon>
        <taxon>Spermatophyta</taxon>
        <taxon>Magnoliopsida</taxon>
        <taxon>eudicotyledons</taxon>
        <taxon>Gunneridae</taxon>
        <taxon>Pentapetalae</taxon>
        <taxon>rosids</taxon>
        <taxon>fabids</taxon>
        <taxon>Fabales</taxon>
        <taxon>Fabaceae</taxon>
        <taxon>Papilionoideae</taxon>
        <taxon>50 kb inversion clade</taxon>
        <taxon>NPAAA clade</taxon>
        <taxon>indigoferoid/millettioid clade</taxon>
        <taxon>Phaseoleae</taxon>
        <taxon>Psophocarpus</taxon>
    </lineage>
</organism>
<name>A0AAN9XES7_PSOTE</name>
<evidence type="ECO:0000313" key="1">
    <source>
        <dbReference type="EMBL" id="KAK7389848.1"/>
    </source>
</evidence>
<comment type="caution">
    <text evidence="1">The sequence shown here is derived from an EMBL/GenBank/DDBJ whole genome shotgun (WGS) entry which is preliminary data.</text>
</comment>
<keyword evidence="2" id="KW-1185">Reference proteome</keyword>
<reference evidence="1 2" key="1">
    <citation type="submission" date="2024-01" db="EMBL/GenBank/DDBJ databases">
        <title>The genomes of 5 underutilized Papilionoideae crops provide insights into root nodulation and disease resistanc.</title>
        <authorList>
            <person name="Jiang F."/>
        </authorList>
    </citation>
    <scope>NUCLEOTIDE SEQUENCE [LARGE SCALE GENOMIC DNA]</scope>
    <source>
        <strain evidence="1">DUOXIRENSHENG_FW03</strain>
        <tissue evidence="1">Leaves</tissue>
    </source>
</reference>